<dbReference type="EMBL" id="CAKMRJ010005634">
    <property type="protein sequence ID" value="CAH1448799.1"/>
    <property type="molecule type" value="Genomic_DNA"/>
</dbReference>
<proteinExistence type="predicted"/>
<dbReference type="AlphaFoldDB" id="A0AAU9PF40"/>
<sequence>MPSSQSLCPDTIIPVTNHTKRKRNFVFQVLFFSTIDDFIFNKSRNPTPCTDQEYILIRAYTSRWPTEVVQSTKKILWERWLYDWKSDFVREMMYCPLDI</sequence>
<protein>
    <submittedName>
        <fullName evidence="1">Uncharacterized protein</fullName>
    </submittedName>
</protein>
<reference evidence="1 2" key="1">
    <citation type="submission" date="2022-01" db="EMBL/GenBank/DDBJ databases">
        <authorList>
            <person name="Xiong W."/>
            <person name="Schranz E."/>
        </authorList>
    </citation>
    <scope>NUCLEOTIDE SEQUENCE [LARGE SCALE GENOMIC DNA]</scope>
</reference>
<dbReference type="Proteomes" id="UP001157418">
    <property type="component" value="Unassembled WGS sequence"/>
</dbReference>
<organism evidence="1 2">
    <name type="scientific">Lactuca virosa</name>
    <dbReference type="NCBI Taxonomy" id="75947"/>
    <lineage>
        <taxon>Eukaryota</taxon>
        <taxon>Viridiplantae</taxon>
        <taxon>Streptophyta</taxon>
        <taxon>Embryophyta</taxon>
        <taxon>Tracheophyta</taxon>
        <taxon>Spermatophyta</taxon>
        <taxon>Magnoliopsida</taxon>
        <taxon>eudicotyledons</taxon>
        <taxon>Gunneridae</taxon>
        <taxon>Pentapetalae</taxon>
        <taxon>asterids</taxon>
        <taxon>campanulids</taxon>
        <taxon>Asterales</taxon>
        <taxon>Asteraceae</taxon>
        <taxon>Cichorioideae</taxon>
        <taxon>Cichorieae</taxon>
        <taxon>Lactucinae</taxon>
        <taxon>Lactuca</taxon>
    </lineage>
</organism>
<evidence type="ECO:0000313" key="1">
    <source>
        <dbReference type="EMBL" id="CAH1448799.1"/>
    </source>
</evidence>
<name>A0AAU9PF40_9ASTR</name>
<comment type="caution">
    <text evidence="1">The sequence shown here is derived from an EMBL/GenBank/DDBJ whole genome shotgun (WGS) entry which is preliminary data.</text>
</comment>
<gene>
    <name evidence="1" type="ORF">LVIROSA_LOCUS34321</name>
</gene>
<evidence type="ECO:0000313" key="2">
    <source>
        <dbReference type="Proteomes" id="UP001157418"/>
    </source>
</evidence>
<accession>A0AAU9PF40</accession>
<keyword evidence="2" id="KW-1185">Reference proteome</keyword>